<dbReference type="STRING" id="485915.Dret_1165"/>
<reference evidence="4" key="1">
    <citation type="submission" date="2009-09" db="EMBL/GenBank/DDBJ databases">
        <title>The complete chromosome of Desulfohalobium retbaense DSM 5692.</title>
        <authorList>
            <consortium name="US DOE Joint Genome Institute (JGI-PGF)"/>
            <person name="Lucas S."/>
            <person name="Copeland A."/>
            <person name="Lapidus A."/>
            <person name="Glavina del Rio T."/>
            <person name="Dalin E."/>
            <person name="Tice H."/>
            <person name="Bruce D."/>
            <person name="Goodwin L."/>
            <person name="Pitluck S."/>
            <person name="Kyrpides N."/>
            <person name="Mavromatis K."/>
            <person name="Ivanova N."/>
            <person name="Mikhailova N."/>
            <person name="Munk A.C."/>
            <person name="Brettin T."/>
            <person name="Detter J.C."/>
            <person name="Han C."/>
            <person name="Tapia R."/>
            <person name="Larimer F."/>
            <person name="Land M."/>
            <person name="Hauser L."/>
            <person name="Markowitz V."/>
            <person name="Cheng J.-F."/>
            <person name="Hugenholtz P."/>
            <person name="Woyke T."/>
            <person name="Wu D."/>
            <person name="Spring S."/>
            <person name="Klenk H.-P."/>
            <person name="Eisen J.A."/>
        </authorList>
    </citation>
    <scope>NUCLEOTIDE SEQUENCE [LARGE SCALE GENOMIC DNA]</scope>
    <source>
        <strain evidence="4">DSM 5692</strain>
    </source>
</reference>
<dbReference type="Pfam" id="PF07811">
    <property type="entry name" value="TadE"/>
    <property type="match status" value="1"/>
</dbReference>
<dbReference type="EMBL" id="CP001734">
    <property type="protein sequence ID" value="ACV68453.1"/>
    <property type="molecule type" value="Genomic_DNA"/>
</dbReference>
<dbReference type="OrthoDB" id="5461306at2"/>
<dbReference type="RefSeq" id="WP_015751604.1">
    <property type="nucleotide sequence ID" value="NC_013223.1"/>
</dbReference>
<evidence type="ECO:0000256" key="1">
    <source>
        <dbReference type="SAM" id="Phobius"/>
    </source>
</evidence>
<dbReference type="Proteomes" id="UP000001052">
    <property type="component" value="Chromosome"/>
</dbReference>
<accession>C8X1N1</accession>
<dbReference type="HOGENOM" id="CLU_122851_0_0_7"/>
<feature type="domain" description="TadE-like" evidence="2">
    <location>
        <begin position="12"/>
        <end position="54"/>
    </location>
</feature>
<organism evidence="3 4">
    <name type="scientific">Desulfohalobium retbaense (strain ATCC 49708 / DSM 5692 / JCM 16813 / HR100)</name>
    <dbReference type="NCBI Taxonomy" id="485915"/>
    <lineage>
        <taxon>Bacteria</taxon>
        <taxon>Pseudomonadati</taxon>
        <taxon>Thermodesulfobacteriota</taxon>
        <taxon>Desulfovibrionia</taxon>
        <taxon>Desulfovibrionales</taxon>
        <taxon>Desulfohalobiaceae</taxon>
        <taxon>Desulfohalobium</taxon>
    </lineage>
</organism>
<keyword evidence="1" id="KW-0472">Membrane</keyword>
<dbReference type="eggNOG" id="COG4961">
    <property type="taxonomic scope" value="Bacteria"/>
</dbReference>
<dbReference type="InterPro" id="IPR012495">
    <property type="entry name" value="TadE-like_dom"/>
</dbReference>
<keyword evidence="4" id="KW-1185">Reference proteome</keyword>
<keyword evidence="1" id="KW-0812">Transmembrane</keyword>
<gene>
    <name evidence="3" type="ordered locus">Dret_1165</name>
</gene>
<evidence type="ECO:0000313" key="4">
    <source>
        <dbReference type="Proteomes" id="UP000001052"/>
    </source>
</evidence>
<sequence length="143" mass="15898">MLSKMKFSNQRGAAAVEFAIVLPLLVLIFAGITEFGIAYYNKQVITNASREGARVGMSNVDPQDIRNIVYPYAKDRLLTFGPDSFSSDSSSININGCNSTSDYCKVEVVYNYTYLVLQVFDFFGANFDKDLDIKAATTMKMLP</sequence>
<evidence type="ECO:0000259" key="2">
    <source>
        <dbReference type="Pfam" id="PF07811"/>
    </source>
</evidence>
<proteinExistence type="predicted"/>
<keyword evidence="1" id="KW-1133">Transmembrane helix</keyword>
<reference evidence="3 4" key="2">
    <citation type="journal article" date="2010" name="Stand. Genomic Sci.">
        <title>Complete genome sequence of Desulfohalobium retbaense type strain (HR(100)).</title>
        <authorList>
            <person name="Spring S."/>
            <person name="Nolan M."/>
            <person name="Lapidus A."/>
            <person name="Glavina Del Rio T."/>
            <person name="Copeland A."/>
            <person name="Tice H."/>
            <person name="Cheng J.F."/>
            <person name="Lucas S."/>
            <person name="Land M."/>
            <person name="Chen F."/>
            <person name="Bruce D."/>
            <person name="Goodwin L."/>
            <person name="Pitluck S."/>
            <person name="Ivanova N."/>
            <person name="Mavromatis K."/>
            <person name="Mikhailova N."/>
            <person name="Pati A."/>
            <person name="Chen A."/>
            <person name="Palaniappan K."/>
            <person name="Hauser L."/>
            <person name="Chang Y.J."/>
            <person name="Jeffries C.D."/>
            <person name="Munk C."/>
            <person name="Kiss H."/>
            <person name="Chain P."/>
            <person name="Han C."/>
            <person name="Brettin T."/>
            <person name="Detter J.C."/>
            <person name="Schuler E."/>
            <person name="Goker M."/>
            <person name="Rohde M."/>
            <person name="Bristow J."/>
            <person name="Eisen J.A."/>
            <person name="Markowitz V."/>
            <person name="Hugenholtz P."/>
            <person name="Kyrpides N.C."/>
            <person name="Klenk H.P."/>
        </authorList>
    </citation>
    <scope>NUCLEOTIDE SEQUENCE [LARGE SCALE GENOMIC DNA]</scope>
    <source>
        <strain evidence="3 4">DSM 5692</strain>
    </source>
</reference>
<feature type="transmembrane region" description="Helical" evidence="1">
    <location>
        <begin position="12"/>
        <end position="40"/>
    </location>
</feature>
<dbReference type="KEGG" id="drt:Dret_1165"/>
<name>C8X1N1_DESRD</name>
<evidence type="ECO:0000313" key="3">
    <source>
        <dbReference type="EMBL" id="ACV68453.1"/>
    </source>
</evidence>
<dbReference type="AlphaFoldDB" id="C8X1N1"/>
<protein>
    <submittedName>
        <fullName evidence="3">TadE family protein</fullName>
    </submittedName>
</protein>